<dbReference type="PROSITE" id="PS51755">
    <property type="entry name" value="OMPR_PHOB"/>
    <property type="match status" value="1"/>
</dbReference>
<dbReference type="PANTHER" id="PTHR47691:SF3">
    <property type="entry name" value="HTH-TYPE TRANSCRIPTIONAL REGULATOR RV0890C-RELATED"/>
    <property type="match status" value="1"/>
</dbReference>
<dbReference type="PANTHER" id="PTHR47691">
    <property type="entry name" value="REGULATOR-RELATED"/>
    <property type="match status" value="1"/>
</dbReference>
<evidence type="ECO:0000256" key="1">
    <source>
        <dbReference type="ARBA" id="ARBA00023125"/>
    </source>
</evidence>
<dbReference type="Gene3D" id="1.25.40.10">
    <property type="entry name" value="Tetratricopeptide repeat domain"/>
    <property type="match status" value="2"/>
</dbReference>
<dbReference type="SUPFAM" id="SSF46894">
    <property type="entry name" value="C-terminal effector domain of the bipartite response regulators"/>
    <property type="match status" value="1"/>
</dbReference>
<feature type="domain" description="OmpR/PhoB-type" evidence="3">
    <location>
        <begin position="4"/>
        <end position="101"/>
    </location>
</feature>
<comment type="caution">
    <text evidence="4">The sequence shown here is derived from an EMBL/GenBank/DDBJ whole genome shotgun (WGS) entry which is preliminary data.</text>
</comment>
<dbReference type="InterPro" id="IPR016032">
    <property type="entry name" value="Sig_transdc_resp-reg_C-effctor"/>
</dbReference>
<dbReference type="Gene3D" id="3.30.70.1230">
    <property type="entry name" value="Nucleotide cyclase"/>
    <property type="match status" value="1"/>
</dbReference>
<dbReference type="GO" id="GO:0006355">
    <property type="term" value="P:regulation of DNA-templated transcription"/>
    <property type="evidence" value="ECO:0007669"/>
    <property type="project" value="InterPro"/>
</dbReference>
<dbReference type="Gene3D" id="1.10.10.10">
    <property type="entry name" value="Winged helix-like DNA-binding domain superfamily/Winged helix DNA-binding domain"/>
    <property type="match status" value="1"/>
</dbReference>
<organism evidence="4 5">
    <name type="scientific">Roseateles saccharophilus</name>
    <name type="common">Pseudomonas saccharophila</name>
    <dbReference type="NCBI Taxonomy" id="304"/>
    <lineage>
        <taxon>Bacteria</taxon>
        <taxon>Pseudomonadati</taxon>
        <taxon>Pseudomonadota</taxon>
        <taxon>Betaproteobacteria</taxon>
        <taxon>Burkholderiales</taxon>
        <taxon>Sphaerotilaceae</taxon>
        <taxon>Roseateles</taxon>
    </lineage>
</organism>
<dbReference type="GO" id="GO:0016887">
    <property type="term" value="F:ATP hydrolysis activity"/>
    <property type="evidence" value="ECO:0007669"/>
    <property type="project" value="InterPro"/>
</dbReference>
<feature type="DNA-binding region" description="OmpR/PhoB-type" evidence="2">
    <location>
        <begin position="4"/>
        <end position="101"/>
    </location>
</feature>
<dbReference type="InterPro" id="IPR029787">
    <property type="entry name" value="Nucleotide_cyclase"/>
</dbReference>
<dbReference type="GO" id="GO:0003677">
    <property type="term" value="F:DNA binding"/>
    <property type="evidence" value="ECO:0007669"/>
    <property type="project" value="UniProtKB-UniRule"/>
</dbReference>
<dbReference type="InterPro" id="IPR036388">
    <property type="entry name" value="WH-like_DNA-bd_sf"/>
</dbReference>
<dbReference type="InterPro" id="IPR001867">
    <property type="entry name" value="OmpR/PhoB-type_DNA-bd"/>
</dbReference>
<gene>
    <name evidence="4" type="ORF">EV671_106812</name>
</gene>
<reference evidence="4 5" key="1">
    <citation type="submission" date="2019-03" db="EMBL/GenBank/DDBJ databases">
        <title>Genomic Encyclopedia of Type Strains, Phase IV (KMG-IV): sequencing the most valuable type-strain genomes for metagenomic binning, comparative biology and taxonomic classification.</title>
        <authorList>
            <person name="Goeker M."/>
        </authorList>
    </citation>
    <scope>NUCLEOTIDE SEQUENCE [LARGE SCALE GENOMIC DNA]</scope>
    <source>
        <strain evidence="4 5">DSM 654</strain>
    </source>
</reference>
<dbReference type="PRINTS" id="PR00364">
    <property type="entry name" value="DISEASERSIST"/>
</dbReference>
<dbReference type="InterPro" id="IPR011990">
    <property type="entry name" value="TPR-like_helical_dom_sf"/>
</dbReference>
<sequence>MPPRRSYQFGSFRLDAGGRVLYRDGQRVALTPKAIDVLIALIEARDRSVGKDELLRTVWAGTVVEEGSLTSHVSLLRKALGDDSGRDFIETLPKRGYRFIGQVVQTAPPAGPADIVPRAGAADARALLAVLPFEHRGGLDAHPDFGDGLTEEVLTQLARLRAPRLGLVATGDETAVSHRLEGSVRGAGDRVRISVQLVRPSDRHPLWAESYERPLRDVLALQSDIARAIVLEVKGQLAPLRTLTFLLVAMEEGAALGEAEAGQATRQDALLREAIARHGGRMLRAVEDALCFVFPQAGGAVGAVVEAQRTLFDEPWERAVRPVRMGVHSGTVEDADDGELGGPTVARAARVVAAAQGGQILVTAATLALLDEAAPPGGEWRDLGDHTLRGFVRPERLYQLTVAGLRSEFPPIRTPEAMRTNLPPSLTMFVGRQQALAQLRELLRRSRMVTLTGAGGVGKTRLSLEAAGLLVDDFPDGVWLVELASLADAALVPRVIASALGARGDGDTPPMTLIQARLRGKRVLLVLDNCEHVLDEAAQVAQTLLRALPQTQLLATSRQALGVEGETVFRVPSLTLPGSNEMSSATPPDVLASEAGQLFVERAAAVQPDFALTDRNAAAVAQLCRRLDGIPLAIELATARLTALSVEEVAQRLDDRFSLLTGGLRTALPRQRTLRALVDWSYELLPGSERAVLDALAVFAGGFSLEAAERVCADGAEGDTSVFDAIGQLAAKSLLIAEMHDGSGTRYRLLETIRQYAGEKLIEGGRAETVRQRHFDHFVDLATTGASALGGPTALEWLDRLEAEHDNLRAALDWSGGTDPAGYARLAGALRLFWDIRGHYTEGWMRLGRALALHTARDHVRLHALIGAGQAAHRLAHEQRSDDLLNEATALAQELGSIGSEAEATLCLADVRKFSPAGPDASEPLLLRGLPLARAAGDHRLETLILTELGEAAKLRGQYAKAQSLFLESVKCGSDAGCVIDTPTALHHAGQCALEQLDFAAARRLLGDALVQHRRNGNQHDAAQTLNNLGQLALNEHRLDEARALSSESLRIFRGLHDPKCSAKTAIVHATVLNAIGDGVAALPHAESAAETYRGLALPQYRARALCTVGCIHASLGQADAARRALFDGLAEQQRAGRDAGLPDLLEMIAVTHADDPLAAQLLGTATALRERLNIPLLPSERTQCERRHADVRARHTEAAFERAFALGNTRTRDDAIRSAFALQRRLPNETS</sequence>
<dbReference type="CDD" id="cd00383">
    <property type="entry name" value="trans_reg_C"/>
    <property type="match status" value="1"/>
</dbReference>
<evidence type="ECO:0000313" key="5">
    <source>
        <dbReference type="Proteomes" id="UP000295110"/>
    </source>
</evidence>
<dbReference type="Pfam" id="PF00486">
    <property type="entry name" value="Trans_reg_C"/>
    <property type="match status" value="1"/>
</dbReference>
<dbReference type="Proteomes" id="UP000295110">
    <property type="component" value="Unassembled WGS sequence"/>
</dbReference>
<protein>
    <submittedName>
        <fullName evidence="4">Putative ATPase</fullName>
    </submittedName>
</protein>
<name>A0A4R3U7M7_ROSSA</name>
<dbReference type="SUPFAM" id="SSF48452">
    <property type="entry name" value="TPR-like"/>
    <property type="match status" value="1"/>
</dbReference>
<dbReference type="SUPFAM" id="SSF52540">
    <property type="entry name" value="P-loop containing nucleoside triphosphate hydrolases"/>
    <property type="match status" value="1"/>
</dbReference>
<keyword evidence="5" id="KW-1185">Reference proteome</keyword>
<dbReference type="SUPFAM" id="SSF55073">
    <property type="entry name" value="Nucleotide cyclase"/>
    <property type="match status" value="1"/>
</dbReference>
<evidence type="ECO:0000313" key="4">
    <source>
        <dbReference type="EMBL" id="TCU82016.1"/>
    </source>
</evidence>
<dbReference type="SMART" id="SM00862">
    <property type="entry name" value="Trans_reg_C"/>
    <property type="match status" value="1"/>
</dbReference>
<accession>A0A4R3U7M7</accession>
<dbReference type="Pfam" id="PF13401">
    <property type="entry name" value="AAA_22"/>
    <property type="match status" value="1"/>
</dbReference>
<evidence type="ECO:0000259" key="3">
    <source>
        <dbReference type="PROSITE" id="PS51755"/>
    </source>
</evidence>
<dbReference type="InterPro" id="IPR027417">
    <property type="entry name" value="P-loop_NTPase"/>
</dbReference>
<evidence type="ECO:0000256" key="2">
    <source>
        <dbReference type="PROSITE-ProRule" id="PRU01091"/>
    </source>
</evidence>
<keyword evidence="1 2" id="KW-0238">DNA-binding</keyword>
<dbReference type="AlphaFoldDB" id="A0A4R3U7M7"/>
<dbReference type="Gene3D" id="3.40.50.300">
    <property type="entry name" value="P-loop containing nucleotide triphosphate hydrolases"/>
    <property type="match status" value="1"/>
</dbReference>
<dbReference type="InterPro" id="IPR049945">
    <property type="entry name" value="AAA_22"/>
</dbReference>
<proteinExistence type="predicted"/>
<dbReference type="EMBL" id="SMBU01000068">
    <property type="protein sequence ID" value="TCU82016.1"/>
    <property type="molecule type" value="Genomic_DNA"/>
</dbReference>
<dbReference type="GO" id="GO:0000160">
    <property type="term" value="P:phosphorelay signal transduction system"/>
    <property type="evidence" value="ECO:0007669"/>
    <property type="project" value="InterPro"/>
</dbReference>